<comment type="caution">
    <text evidence="1">The sequence shown here is derived from an EMBL/GenBank/DDBJ whole genome shotgun (WGS) entry which is preliminary data.</text>
</comment>
<dbReference type="RefSeq" id="WP_193518586.1">
    <property type="nucleotide sequence ID" value="NZ_BMXL01000036.1"/>
</dbReference>
<evidence type="ECO:0000313" key="1">
    <source>
        <dbReference type="EMBL" id="GHD35845.1"/>
    </source>
</evidence>
<organism evidence="1 2">
    <name type="scientific">Nocardiopsis kunsanensis</name>
    <dbReference type="NCBI Taxonomy" id="141693"/>
    <lineage>
        <taxon>Bacteria</taxon>
        <taxon>Bacillati</taxon>
        <taxon>Actinomycetota</taxon>
        <taxon>Actinomycetes</taxon>
        <taxon>Streptosporangiales</taxon>
        <taxon>Nocardiopsidaceae</taxon>
        <taxon>Nocardiopsis</taxon>
    </lineage>
</organism>
<sequence length="56" mass="5910">METLSEDLDACCAQVLDSVPRKDTCALGNCCPRGSIQDGQRKSVPPVAQCLSDGNL</sequence>
<gene>
    <name evidence="1" type="ORF">GCM10007147_42600</name>
</gene>
<proteinExistence type="predicted"/>
<name>A0A918XJX5_9ACTN</name>
<dbReference type="AlphaFoldDB" id="A0A918XJX5"/>
<keyword evidence="2" id="KW-1185">Reference proteome</keyword>
<accession>A0A918XJX5</accession>
<protein>
    <submittedName>
        <fullName evidence="1">Uncharacterized protein</fullName>
    </submittedName>
</protein>
<dbReference type="EMBL" id="BMXL01000036">
    <property type="protein sequence ID" value="GHD35845.1"/>
    <property type="molecule type" value="Genomic_DNA"/>
</dbReference>
<evidence type="ECO:0000313" key="2">
    <source>
        <dbReference type="Proteomes" id="UP000654947"/>
    </source>
</evidence>
<reference evidence="1 2" key="1">
    <citation type="journal article" date="2014" name="Int. J. Syst. Evol. Microbiol.">
        <title>Complete genome sequence of Corynebacterium casei LMG S-19264T (=DSM 44701T), isolated from a smear-ripened cheese.</title>
        <authorList>
            <consortium name="US DOE Joint Genome Institute (JGI-PGF)"/>
            <person name="Walter F."/>
            <person name="Albersmeier A."/>
            <person name="Kalinowski J."/>
            <person name="Ruckert C."/>
        </authorList>
    </citation>
    <scope>NUCLEOTIDE SEQUENCE [LARGE SCALE GENOMIC DNA]</scope>
    <source>
        <strain evidence="1 2">KCTC 19473</strain>
    </source>
</reference>
<dbReference type="Proteomes" id="UP000654947">
    <property type="component" value="Unassembled WGS sequence"/>
</dbReference>